<dbReference type="Pfam" id="PF04203">
    <property type="entry name" value="Sortase"/>
    <property type="match status" value="1"/>
</dbReference>
<dbReference type="Gene3D" id="2.40.260.10">
    <property type="entry name" value="Sortase"/>
    <property type="match status" value="1"/>
</dbReference>
<reference evidence="3 4" key="1">
    <citation type="journal article" date="2016" name="Nat. Commun.">
        <title>Thousands of microbial genomes shed light on interconnected biogeochemical processes in an aquifer system.</title>
        <authorList>
            <person name="Anantharaman K."/>
            <person name="Brown C.T."/>
            <person name="Hug L.A."/>
            <person name="Sharon I."/>
            <person name="Castelle C.J."/>
            <person name="Probst A.J."/>
            <person name="Thomas B.C."/>
            <person name="Singh A."/>
            <person name="Wilkins M.J."/>
            <person name="Karaoz U."/>
            <person name="Brodie E.L."/>
            <person name="Williams K.H."/>
            <person name="Hubbard S.S."/>
            <person name="Banfield J.F."/>
        </authorList>
    </citation>
    <scope>NUCLEOTIDE SEQUENCE [LARGE SCALE GENOMIC DNA]</scope>
</reference>
<proteinExistence type="predicted"/>
<name>A0A1F5H5C6_9BACT</name>
<dbReference type="NCBIfam" id="TIGR01076">
    <property type="entry name" value="sortase_fam"/>
    <property type="match status" value="1"/>
</dbReference>
<accession>A0A1F5H5C6</accession>
<evidence type="ECO:0000313" key="4">
    <source>
        <dbReference type="Proteomes" id="UP000177039"/>
    </source>
</evidence>
<gene>
    <name evidence="3" type="ORF">A3B54_04485</name>
</gene>
<dbReference type="GO" id="GO:0016787">
    <property type="term" value="F:hydrolase activity"/>
    <property type="evidence" value="ECO:0007669"/>
    <property type="project" value="UniProtKB-KW"/>
</dbReference>
<dbReference type="InterPro" id="IPR005754">
    <property type="entry name" value="Sortase"/>
</dbReference>
<evidence type="ECO:0000256" key="1">
    <source>
        <dbReference type="ARBA" id="ARBA00022801"/>
    </source>
</evidence>
<organism evidence="3 4">
    <name type="scientific">Candidatus Curtissbacteria bacterium RIFCSPLOWO2_01_FULL_42_50</name>
    <dbReference type="NCBI Taxonomy" id="1797730"/>
    <lineage>
        <taxon>Bacteria</taxon>
        <taxon>Candidatus Curtissiibacteriota</taxon>
    </lineage>
</organism>
<evidence type="ECO:0008006" key="5">
    <source>
        <dbReference type="Google" id="ProtNLM"/>
    </source>
</evidence>
<dbReference type="SUPFAM" id="SSF63817">
    <property type="entry name" value="Sortase"/>
    <property type="match status" value="1"/>
</dbReference>
<sequence length="170" mass="18854">MKTNFLATFMIVVGASILVATSLVYLYKNFRSPQVLTESDYSDPNSTSPVKIVINDVGINVPVKVARNYQFSDNEAIFIRSTQNIGTGNSVIYAHNWDGLFGRLQKVKIGDNIAVHLANGKKVNYQISQIHTVPAETVNILKATPDSRLTLFTCTGFFDKDRLVVVAREI</sequence>
<keyword evidence="2" id="KW-1133">Transmembrane helix</keyword>
<dbReference type="Proteomes" id="UP000177039">
    <property type="component" value="Unassembled WGS sequence"/>
</dbReference>
<keyword evidence="2" id="KW-0812">Transmembrane</keyword>
<dbReference type="CDD" id="cd00004">
    <property type="entry name" value="Sortase"/>
    <property type="match status" value="1"/>
</dbReference>
<dbReference type="AlphaFoldDB" id="A0A1F5H5C6"/>
<keyword evidence="1" id="KW-0378">Hydrolase</keyword>
<comment type="caution">
    <text evidence="3">The sequence shown here is derived from an EMBL/GenBank/DDBJ whole genome shotgun (WGS) entry which is preliminary data.</text>
</comment>
<feature type="transmembrane region" description="Helical" evidence="2">
    <location>
        <begin position="6"/>
        <end position="27"/>
    </location>
</feature>
<dbReference type="EMBL" id="MFBT01000018">
    <property type="protein sequence ID" value="OGD99363.1"/>
    <property type="molecule type" value="Genomic_DNA"/>
</dbReference>
<dbReference type="InterPro" id="IPR023365">
    <property type="entry name" value="Sortase_dom-sf"/>
</dbReference>
<keyword evidence="2" id="KW-0472">Membrane</keyword>
<evidence type="ECO:0000313" key="3">
    <source>
        <dbReference type="EMBL" id="OGD99363.1"/>
    </source>
</evidence>
<protein>
    <recommendedName>
        <fullName evidence="5">Sortase</fullName>
    </recommendedName>
</protein>
<evidence type="ECO:0000256" key="2">
    <source>
        <dbReference type="SAM" id="Phobius"/>
    </source>
</evidence>